<evidence type="ECO:0000313" key="4">
    <source>
        <dbReference type="EMBL" id="PMB65582.1"/>
    </source>
</evidence>
<evidence type="ECO:0000313" key="5">
    <source>
        <dbReference type="Proteomes" id="UP000235728"/>
    </source>
</evidence>
<protein>
    <recommendedName>
        <fullName evidence="3">PA14 domain-containing protein</fullName>
    </recommendedName>
</protein>
<feature type="region of interest" description="Disordered" evidence="1">
    <location>
        <begin position="70"/>
        <end position="96"/>
    </location>
</feature>
<name>A0A2N6NEB0_BEABA</name>
<reference evidence="4 5" key="1">
    <citation type="journal article" date="2016" name="Appl. Microbiol. Biotechnol.">
        <title>Characterization of T-DNA insertion mutants with decreased virulence in the entomopathogenic fungus Beauveria bassiana JEF-007.</title>
        <authorList>
            <person name="Kim S."/>
            <person name="Lee S.J."/>
            <person name="Nai Y.S."/>
            <person name="Yu J.S."/>
            <person name="Lee M.R."/>
            <person name="Yang Y.T."/>
            <person name="Kim J.S."/>
        </authorList>
    </citation>
    <scope>NUCLEOTIDE SEQUENCE [LARGE SCALE GENOMIC DNA]</scope>
    <source>
        <strain evidence="4 5">JEF-007</strain>
    </source>
</reference>
<dbReference type="Proteomes" id="UP000235728">
    <property type="component" value="Unassembled WGS sequence"/>
</dbReference>
<evidence type="ECO:0000256" key="2">
    <source>
        <dbReference type="SAM" id="SignalP"/>
    </source>
</evidence>
<accession>A0A2N6NEB0</accession>
<evidence type="ECO:0000259" key="3">
    <source>
        <dbReference type="PROSITE" id="PS51820"/>
    </source>
</evidence>
<comment type="caution">
    <text evidence="4">The sequence shown here is derived from an EMBL/GenBank/DDBJ whole genome shotgun (WGS) entry which is preliminary data.</text>
</comment>
<feature type="chain" id="PRO_5014659505" description="PA14 domain-containing protein" evidence="2">
    <location>
        <begin position="19"/>
        <end position="653"/>
    </location>
</feature>
<dbReference type="Gene3D" id="2.60.120.1560">
    <property type="match status" value="1"/>
</dbReference>
<organism evidence="4 5">
    <name type="scientific">Beauveria bassiana</name>
    <name type="common">White muscardine disease fungus</name>
    <name type="synonym">Tritirachium shiotae</name>
    <dbReference type="NCBI Taxonomy" id="176275"/>
    <lineage>
        <taxon>Eukaryota</taxon>
        <taxon>Fungi</taxon>
        <taxon>Dikarya</taxon>
        <taxon>Ascomycota</taxon>
        <taxon>Pezizomycotina</taxon>
        <taxon>Sordariomycetes</taxon>
        <taxon>Hypocreomycetidae</taxon>
        <taxon>Hypocreales</taxon>
        <taxon>Cordycipitaceae</taxon>
        <taxon>Beauveria</taxon>
    </lineage>
</organism>
<feature type="domain" description="PA14" evidence="3">
    <location>
        <begin position="479"/>
        <end position="629"/>
    </location>
</feature>
<dbReference type="Pfam" id="PF10528">
    <property type="entry name" value="GLEYA"/>
    <property type="match status" value="1"/>
</dbReference>
<feature type="compositionally biased region" description="Polar residues" evidence="1">
    <location>
        <begin position="83"/>
        <end position="96"/>
    </location>
</feature>
<dbReference type="AlphaFoldDB" id="A0A2N6NEB0"/>
<dbReference type="PROSITE" id="PS51820">
    <property type="entry name" value="PA14"/>
    <property type="match status" value="1"/>
</dbReference>
<dbReference type="InterPro" id="IPR018871">
    <property type="entry name" value="GLEYA_adhesin_domain"/>
</dbReference>
<feature type="signal peptide" evidence="2">
    <location>
        <begin position="1"/>
        <end position="18"/>
    </location>
</feature>
<dbReference type="OMA" id="TIMWFGD"/>
<sequence>MQCLTLFLASASLAAAHQQPNVVTVTRYLPFEQHPCYAYFMLGGEGDLPVEACRPGACCISVQDVNTNTGHGGKNVGPDGHSLTMTSHSPNGSSAQDISGGSVVIQNFLAGGSSEPITSGSVVAVLSSSGGLITKTLDGTMTDDCTVTEDSITTAAVTVPETSRETVVITTIVPKVVTHTTTLSGTPIVETSTSIVISTGTFTTDVAISTTETLTKPVIVTSTEVIMANNSTFTSIGTTTCDEGVVTSIGSVLTTVTASETLATPMEVTSIKVIAANNSTVTSPTTITSKGMITDSTTTGTLTTPVIVTSTGGITTNNSTITSLTTTTLIGTVTSVQPILTNSTTGTTTPVTSTSKAVIATNNSTTASLTTTTSKETVTSVQLILTNSTTTEMATPATSTSTAVIATNNSTTASFTTTTKNITTPSVVVTTNSSTIVEPITSLIPPPPTTTKSRVIPSSCPTPTCSTGIQYALYDNPFRLDTSPTYKSFSPAYFKKSKPVYSTTLQTAIYITYDNHGSGFNPLLKNAAAGYRGFLFACQDGRYRFNSPYSDDITIMWFGDKAYQNYTRDNSDIIQFYYGDNRPRNIYRDLKAGTYYPIRVLWGNTNGASDLSLRIYGPNGEDVSGADQSGEHYLTTEACDGSYAPFPPWGKEL</sequence>
<gene>
    <name evidence="4" type="ORF">BM221_008943</name>
</gene>
<dbReference type="EMBL" id="MRVG01000010">
    <property type="protein sequence ID" value="PMB65582.1"/>
    <property type="molecule type" value="Genomic_DNA"/>
</dbReference>
<dbReference type="InterPro" id="IPR037524">
    <property type="entry name" value="PA14/GLEYA"/>
</dbReference>
<evidence type="ECO:0000256" key="1">
    <source>
        <dbReference type="SAM" id="MobiDB-lite"/>
    </source>
</evidence>
<proteinExistence type="predicted"/>
<keyword evidence="2" id="KW-0732">Signal</keyword>